<dbReference type="Gene3D" id="3.20.20.150">
    <property type="entry name" value="Divalent-metal-dependent TIM barrel enzymes"/>
    <property type="match status" value="1"/>
</dbReference>
<dbReference type="InterPro" id="IPR050312">
    <property type="entry name" value="IolE/XylAMocC-like"/>
</dbReference>
<protein>
    <submittedName>
        <fullName evidence="2">Sugar phosphate isomerase/epimerase family protein</fullName>
    </submittedName>
</protein>
<sequence length="269" mass="28641">MHPRVSLHQVAMMDRETGAFLEFCGALGVRHATLVSPLLLQENAFHAAREAVQHGTVLIGCINHPFALHPDLERDSGTAAQRLLRVIDMAAALGAPSIYLITGGRGALSWEQAASRFEGLLARCREHAARQGVVLLVENASPLLVDIHIAHSLPDALRLARHAQIGLCIDLHACWMEADLHAKLAEALPLAGLIQVSDHVAGDRAAPCRAVPGDGAVPLETILRGVLELGYTGLFDLELLGPRIEAEGAQAACTRAAHTLSDLLTRLGA</sequence>
<dbReference type="SUPFAM" id="SSF51658">
    <property type="entry name" value="Xylose isomerase-like"/>
    <property type="match status" value="1"/>
</dbReference>
<evidence type="ECO:0000259" key="1">
    <source>
        <dbReference type="Pfam" id="PF01261"/>
    </source>
</evidence>
<dbReference type="PANTHER" id="PTHR12110">
    <property type="entry name" value="HYDROXYPYRUVATE ISOMERASE"/>
    <property type="match status" value="1"/>
</dbReference>
<dbReference type="InterPro" id="IPR013022">
    <property type="entry name" value="Xyl_isomerase-like_TIM-brl"/>
</dbReference>
<comment type="caution">
    <text evidence="2">The sequence shown here is derived from an EMBL/GenBank/DDBJ whole genome shotgun (WGS) entry which is preliminary data.</text>
</comment>
<dbReference type="Proteomes" id="UP001589858">
    <property type="component" value="Unassembled WGS sequence"/>
</dbReference>
<dbReference type="EMBL" id="JBHLTM010000027">
    <property type="protein sequence ID" value="MFC0684620.1"/>
    <property type="molecule type" value="Genomic_DNA"/>
</dbReference>
<evidence type="ECO:0000313" key="3">
    <source>
        <dbReference type="Proteomes" id="UP001589858"/>
    </source>
</evidence>
<gene>
    <name evidence="2" type="ORF">ACFFF8_08425</name>
</gene>
<keyword evidence="2" id="KW-0413">Isomerase</keyword>
<dbReference type="RefSeq" id="WP_267224874.1">
    <property type="nucleotide sequence ID" value="NZ_JAPCWC010000048.1"/>
</dbReference>
<feature type="domain" description="Xylose isomerase-like TIM barrel" evidence="1">
    <location>
        <begin position="59"/>
        <end position="249"/>
    </location>
</feature>
<name>A0ABV6S5W0_9SPHN</name>
<dbReference type="InterPro" id="IPR036237">
    <property type="entry name" value="Xyl_isomerase-like_sf"/>
</dbReference>
<reference evidence="2 3" key="1">
    <citation type="submission" date="2024-09" db="EMBL/GenBank/DDBJ databases">
        <authorList>
            <person name="Sun Q."/>
            <person name="Mori K."/>
        </authorList>
    </citation>
    <scope>NUCLEOTIDE SEQUENCE [LARGE SCALE GENOMIC DNA]</scope>
    <source>
        <strain evidence="2 3">CICC 11035S</strain>
    </source>
</reference>
<organism evidence="2 3">
    <name type="scientific">Novosphingobium clariflavum</name>
    <dbReference type="NCBI Taxonomy" id="2029884"/>
    <lineage>
        <taxon>Bacteria</taxon>
        <taxon>Pseudomonadati</taxon>
        <taxon>Pseudomonadota</taxon>
        <taxon>Alphaproteobacteria</taxon>
        <taxon>Sphingomonadales</taxon>
        <taxon>Sphingomonadaceae</taxon>
        <taxon>Novosphingobium</taxon>
    </lineage>
</organism>
<proteinExistence type="predicted"/>
<dbReference type="GO" id="GO:0016853">
    <property type="term" value="F:isomerase activity"/>
    <property type="evidence" value="ECO:0007669"/>
    <property type="project" value="UniProtKB-KW"/>
</dbReference>
<evidence type="ECO:0000313" key="2">
    <source>
        <dbReference type="EMBL" id="MFC0684620.1"/>
    </source>
</evidence>
<dbReference type="Pfam" id="PF01261">
    <property type="entry name" value="AP_endonuc_2"/>
    <property type="match status" value="1"/>
</dbReference>
<accession>A0ABV6S5W0</accession>
<dbReference type="PANTHER" id="PTHR12110:SF52">
    <property type="entry name" value="XYLOSE ISOMERASE"/>
    <property type="match status" value="1"/>
</dbReference>
<keyword evidence="3" id="KW-1185">Reference proteome</keyword>